<evidence type="ECO:0000256" key="4">
    <source>
        <dbReference type="SAM" id="SignalP"/>
    </source>
</evidence>
<dbReference type="Gene3D" id="3.20.20.80">
    <property type="entry name" value="Glycosidases"/>
    <property type="match status" value="1"/>
</dbReference>
<feature type="signal peptide" evidence="4">
    <location>
        <begin position="1"/>
        <end position="24"/>
    </location>
</feature>
<comment type="similarity">
    <text evidence="2">Belongs to the glycosyl hydrolase 35 family.</text>
</comment>
<dbReference type="EMBL" id="JAQIZT010000018">
    <property type="protein sequence ID" value="KAJ6958752.1"/>
    <property type="molecule type" value="Genomic_DNA"/>
</dbReference>
<dbReference type="EMBL" id="JAQIZT010000018">
    <property type="protein sequence ID" value="KAJ6958747.1"/>
    <property type="molecule type" value="Genomic_DNA"/>
</dbReference>
<name>A0AAD6PT99_9ROSI</name>
<dbReference type="Proteomes" id="UP001164929">
    <property type="component" value="Chromosome 18"/>
</dbReference>
<dbReference type="SUPFAM" id="SSF51445">
    <property type="entry name" value="(Trans)glycosidases"/>
    <property type="match status" value="1"/>
</dbReference>
<evidence type="ECO:0000313" key="8">
    <source>
        <dbReference type="EMBL" id="KAJ6958752.1"/>
    </source>
</evidence>
<accession>A0AAD6PT99</accession>
<comment type="catalytic activity">
    <reaction evidence="1">
        <text>Hydrolysis of terminal non-reducing beta-D-galactose residues in beta-D-galactosides.</text>
        <dbReference type="EC" id="3.2.1.23"/>
    </reaction>
</comment>
<keyword evidence="4" id="KW-0732">Signal</keyword>
<proteinExistence type="inferred from homology"/>
<keyword evidence="9" id="KW-1185">Reference proteome</keyword>
<dbReference type="PANTHER" id="PTHR23421">
    <property type="entry name" value="BETA-GALACTOSIDASE RELATED"/>
    <property type="match status" value="1"/>
</dbReference>
<dbReference type="InterPro" id="IPR017853">
    <property type="entry name" value="GH"/>
</dbReference>
<comment type="caution">
    <text evidence="8">The sequence shown here is derived from an EMBL/GenBank/DDBJ whole genome shotgun (WGS) entry which is preliminary data.</text>
</comment>
<feature type="domain" description="Glycoside hydrolase 35 catalytic" evidence="5">
    <location>
        <begin position="34"/>
        <end position="130"/>
    </location>
</feature>
<evidence type="ECO:0000259" key="5">
    <source>
        <dbReference type="Pfam" id="PF01301"/>
    </source>
</evidence>
<reference evidence="8 9" key="1">
    <citation type="journal article" date="2023" name="Mol. Ecol. Resour.">
        <title>Chromosome-level genome assembly of a triploid poplar Populus alba 'Berolinensis'.</title>
        <authorList>
            <person name="Chen S."/>
            <person name="Yu Y."/>
            <person name="Wang X."/>
            <person name="Wang S."/>
            <person name="Zhang T."/>
            <person name="Zhou Y."/>
            <person name="He R."/>
            <person name="Meng N."/>
            <person name="Wang Y."/>
            <person name="Liu W."/>
            <person name="Liu Z."/>
            <person name="Liu J."/>
            <person name="Guo Q."/>
            <person name="Huang H."/>
            <person name="Sederoff R.R."/>
            <person name="Wang G."/>
            <person name="Qu G."/>
            <person name="Chen S."/>
        </authorList>
    </citation>
    <scope>NUCLEOTIDE SEQUENCE [LARGE SCALE GENOMIC DNA]</scope>
    <source>
        <strain evidence="8">SC-2020</strain>
    </source>
</reference>
<organism evidence="8 9">
    <name type="scientific">Populus alba x Populus x berolinensis</name>
    <dbReference type="NCBI Taxonomy" id="444605"/>
    <lineage>
        <taxon>Eukaryota</taxon>
        <taxon>Viridiplantae</taxon>
        <taxon>Streptophyta</taxon>
        <taxon>Embryophyta</taxon>
        <taxon>Tracheophyta</taxon>
        <taxon>Spermatophyta</taxon>
        <taxon>Magnoliopsida</taxon>
        <taxon>eudicotyledons</taxon>
        <taxon>Gunneridae</taxon>
        <taxon>Pentapetalae</taxon>
        <taxon>rosids</taxon>
        <taxon>fabids</taxon>
        <taxon>Malpighiales</taxon>
        <taxon>Salicaceae</taxon>
        <taxon>Saliceae</taxon>
        <taxon>Populus</taxon>
    </lineage>
</organism>
<dbReference type="PRINTS" id="PR00742">
    <property type="entry name" value="GLHYDRLASE35"/>
</dbReference>
<evidence type="ECO:0000256" key="1">
    <source>
        <dbReference type="ARBA" id="ARBA00001412"/>
    </source>
</evidence>
<dbReference type="EC" id="3.2.1.23" evidence="3"/>
<dbReference type="GO" id="GO:0004565">
    <property type="term" value="F:beta-galactosidase activity"/>
    <property type="evidence" value="ECO:0007669"/>
    <property type="project" value="UniProtKB-EC"/>
</dbReference>
<dbReference type="Pfam" id="PF01301">
    <property type="entry name" value="Glyco_hydro_35"/>
    <property type="match status" value="1"/>
</dbReference>
<evidence type="ECO:0000313" key="9">
    <source>
        <dbReference type="Proteomes" id="UP001164929"/>
    </source>
</evidence>
<evidence type="ECO:0000256" key="2">
    <source>
        <dbReference type="ARBA" id="ARBA00009809"/>
    </source>
</evidence>
<dbReference type="InterPro" id="IPR001944">
    <property type="entry name" value="Glycoside_Hdrlase_35"/>
</dbReference>
<dbReference type="AlphaFoldDB" id="A0AAD6PT99"/>
<protein>
    <recommendedName>
        <fullName evidence="3">beta-galactosidase</fullName>
        <ecNumber evidence="3">3.2.1.23</ecNumber>
    </recommendedName>
</protein>
<feature type="chain" id="PRO_5042441605" description="beta-galactosidase" evidence="4">
    <location>
        <begin position="25"/>
        <end position="138"/>
    </location>
</feature>
<evidence type="ECO:0000313" key="7">
    <source>
        <dbReference type="EMBL" id="KAJ6958749.1"/>
    </source>
</evidence>
<sequence>MKLSGSQIEILLIASLALLCSSSATTVDYDSNAVIINGERKIIFAGAIHYPRSTPEMWPELFQKAKEGGIDAIETYIFWDRHEPVRRQYDFSGNQDIVKFFKLAQEAGLHVILRIGPYVCAEWSYGYVPFLKLDNCKF</sequence>
<evidence type="ECO:0000313" key="6">
    <source>
        <dbReference type="EMBL" id="KAJ6958747.1"/>
    </source>
</evidence>
<evidence type="ECO:0000256" key="3">
    <source>
        <dbReference type="ARBA" id="ARBA00012756"/>
    </source>
</evidence>
<dbReference type="EMBL" id="JAQIZT010000018">
    <property type="protein sequence ID" value="KAJ6958749.1"/>
    <property type="molecule type" value="Genomic_DNA"/>
</dbReference>
<dbReference type="GO" id="GO:0005975">
    <property type="term" value="P:carbohydrate metabolic process"/>
    <property type="evidence" value="ECO:0007669"/>
    <property type="project" value="InterPro"/>
</dbReference>
<gene>
    <name evidence="6" type="ORF">NC653_040400</name>
    <name evidence="7" type="ORF">NC653_040401</name>
    <name evidence="8" type="ORF">NC653_040403</name>
</gene>
<dbReference type="InterPro" id="IPR031330">
    <property type="entry name" value="Gly_Hdrlase_35_cat"/>
</dbReference>